<evidence type="ECO:0000256" key="7">
    <source>
        <dbReference type="ARBA" id="ARBA00022801"/>
    </source>
</evidence>
<dbReference type="SFLD" id="SFLDS00003">
    <property type="entry name" value="Haloacid_Dehalogenase"/>
    <property type="match status" value="1"/>
</dbReference>
<name>A0A7Y3RLF4_9PROT</name>
<dbReference type="NCBIfam" id="TIGR01549">
    <property type="entry name" value="HAD-SF-IA-v1"/>
    <property type="match status" value="1"/>
</dbReference>
<dbReference type="GO" id="GO:0008967">
    <property type="term" value="F:phosphoglycolate phosphatase activity"/>
    <property type="evidence" value="ECO:0007669"/>
    <property type="project" value="UniProtKB-UniRule"/>
</dbReference>
<gene>
    <name evidence="11" type="ORF">HK107_07935</name>
</gene>
<comment type="function">
    <text evidence="10">Specifically catalyzes the dephosphorylation of 2-phosphoglycolate. Is involved in the dissimilation of the intracellular 2-phosphoglycolate formed during the DNA repair of 3'-phosphoglycolate ends, a major class of DNA lesions induced by oxidative stress.</text>
</comment>
<evidence type="ECO:0000313" key="11">
    <source>
        <dbReference type="EMBL" id="NNU16248.1"/>
    </source>
</evidence>
<dbReference type="InterPro" id="IPR037512">
    <property type="entry name" value="PGPase_prok"/>
</dbReference>
<dbReference type="HAMAP" id="MF_00495">
    <property type="entry name" value="GPH_hydrolase_bact"/>
    <property type="match status" value="1"/>
</dbReference>
<dbReference type="EC" id="3.1.3.18" evidence="5 10"/>
<dbReference type="GO" id="GO:0005975">
    <property type="term" value="P:carbohydrate metabolic process"/>
    <property type="evidence" value="ECO:0007669"/>
    <property type="project" value="InterPro"/>
</dbReference>
<keyword evidence="8 10" id="KW-0460">Magnesium</keyword>
<evidence type="ECO:0000256" key="8">
    <source>
        <dbReference type="ARBA" id="ARBA00022842"/>
    </source>
</evidence>
<dbReference type="InterPro" id="IPR050155">
    <property type="entry name" value="HAD-like_hydrolase_sf"/>
</dbReference>
<dbReference type="GO" id="GO:0046872">
    <property type="term" value="F:metal ion binding"/>
    <property type="evidence" value="ECO:0007669"/>
    <property type="project" value="UniProtKB-KW"/>
</dbReference>
<dbReference type="GO" id="GO:0046295">
    <property type="term" value="P:glycolate biosynthetic process"/>
    <property type="evidence" value="ECO:0007669"/>
    <property type="project" value="UniProtKB-UniRule"/>
</dbReference>
<dbReference type="InterPro" id="IPR036412">
    <property type="entry name" value="HAD-like_sf"/>
</dbReference>
<dbReference type="PANTHER" id="PTHR43434:SF1">
    <property type="entry name" value="PHOSPHOGLYCOLATE PHOSPHATASE"/>
    <property type="match status" value="1"/>
</dbReference>
<evidence type="ECO:0000256" key="3">
    <source>
        <dbReference type="ARBA" id="ARBA00004818"/>
    </source>
</evidence>
<sequence>MAKLSGTVCIFDLDGTLVNSAPDLTAALNRALLREGLKEIDESKVRGLVGEGARALLTRGFAMQDRVFPDGEEADRLVLDYIDDYASRISEHSHAFPGVEDALDRLSDLGATLAICTNKVERLTEPLLKDLGLWDRFAEIVSADSLPEKKPSALPLLTIKERTGAERGVMLGDTATDFLAAEAAGMPCLIFKEGYGAGDPRIAGAPVFDDYEALPELVLALPQGA</sequence>
<organism evidence="11 12">
    <name type="scientific">Parvularcula mediterranea</name>
    <dbReference type="NCBI Taxonomy" id="2732508"/>
    <lineage>
        <taxon>Bacteria</taxon>
        <taxon>Pseudomonadati</taxon>
        <taxon>Pseudomonadota</taxon>
        <taxon>Alphaproteobacteria</taxon>
        <taxon>Parvularculales</taxon>
        <taxon>Parvularculaceae</taxon>
        <taxon>Parvularcula</taxon>
    </lineage>
</organism>
<comment type="similarity">
    <text evidence="4 10">Belongs to the HAD-like hydrolase superfamily. CbbY/CbbZ/Gph/YieH family.</text>
</comment>
<dbReference type="PANTHER" id="PTHR43434">
    <property type="entry name" value="PHOSPHOGLYCOLATE PHOSPHATASE"/>
    <property type="match status" value="1"/>
</dbReference>
<feature type="binding site" evidence="10">
    <location>
        <position position="173"/>
    </location>
    <ligand>
        <name>Mg(2+)</name>
        <dbReference type="ChEBI" id="CHEBI:18420"/>
    </ligand>
</feature>
<feature type="binding site" evidence="10">
    <location>
        <position position="12"/>
    </location>
    <ligand>
        <name>Mg(2+)</name>
        <dbReference type="ChEBI" id="CHEBI:18420"/>
    </ligand>
</feature>
<dbReference type="GO" id="GO:0005829">
    <property type="term" value="C:cytosol"/>
    <property type="evidence" value="ECO:0007669"/>
    <property type="project" value="TreeGrafter"/>
</dbReference>
<dbReference type="GO" id="GO:0006281">
    <property type="term" value="P:DNA repair"/>
    <property type="evidence" value="ECO:0007669"/>
    <property type="project" value="TreeGrafter"/>
</dbReference>
<dbReference type="InterPro" id="IPR023198">
    <property type="entry name" value="PGP-like_dom2"/>
</dbReference>
<dbReference type="AlphaFoldDB" id="A0A7Y3RLF4"/>
<dbReference type="Pfam" id="PF13419">
    <property type="entry name" value="HAD_2"/>
    <property type="match status" value="1"/>
</dbReference>
<dbReference type="Gene3D" id="3.40.50.1000">
    <property type="entry name" value="HAD superfamily/HAD-like"/>
    <property type="match status" value="1"/>
</dbReference>
<evidence type="ECO:0000256" key="5">
    <source>
        <dbReference type="ARBA" id="ARBA00013078"/>
    </source>
</evidence>
<protein>
    <recommendedName>
        <fullName evidence="5 10">Phosphoglycolate phosphatase</fullName>
        <shortName evidence="10">PGP</shortName>
        <shortName evidence="10">PGPase</shortName>
        <ecNumber evidence="5 10">3.1.3.18</ecNumber>
    </recommendedName>
</protein>
<dbReference type="InterPro" id="IPR023214">
    <property type="entry name" value="HAD_sf"/>
</dbReference>
<dbReference type="SFLD" id="SFLDG01129">
    <property type="entry name" value="C1.5:_HAD__Beta-PGM__Phosphata"/>
    <property type="match status" value="1"/>
</dbReference>
<comment type="catalytic activity">
    <reaction evidence="1 10">
        <text>2-phosphoglycolate + H2O = glycolate + phosphate</text>
        <dbReference type="Rhea" id="RHEA:14369"/>
        <dbReference type="ChEBI" id="CHEBI:15377"/>
        <dbReference type="ChEBI" id="CHEBI:29805"/>
        <dbReference type="ChEBI" id="CHEBI:43474"/>
        <dbReference type="ChEBI" id="CHEBI:58033"/>
        <dbReference type="EC" id="3.1.3.18"/>
    </reaction>
</comment>
<dbReference type="UniPathway" id="UPA00865">
    <property type="reaction ID" value="UER00834"/>
</dbReference>
<keyword evidence="9 10" id="KW-0119">Carbohydrate metabolism</keyword>
<feature type="active site" description="Nucleophile" evidence="10">
    <location>
        <position position="12"/>
    </location>
</feature>
<evidence type="ECO:0000256" key="10">
    <source>
        <dbReference type="HAMAP-Rule" id="MF_00495"/>
    </source>
</evidence>
<evidence type="ECO:0000256" key="2">
    <source>
        <dbReference type="ARBA" id="ARBA00001946"/>
    </source>
</evidence>
<comment type="pathway">
    <text evidence="3 10">Organic acid metabolism; glycolate biosynthesis; glycolate from 2-phosphoglycolate: step 1/1.</text>
</comment>
<keyword evidence="6 10" id="KW-0479">Metal-binding</keyword>
<comment type="caution">
    <text evidence="11">The sequence shown here is derived from an EMBL/GenBank/DDBJ whole genome shotgun (WGS) entry which is preliminary data.</text>
</comment>
<evidence type="ECO:0000313" key="12">
    <source>
        <dbReference type="Proteomes" id="UP000536835"/>
    </source>
</evidence>
<dbReference type="InterPro" id="IPR006439">
    <property type="entry name" value="HAD-SF_hydro_IA"/>
</dbReference>
<evidence type="ECO:0000256" key="1">
    <source>
        <dbReference type="ARBA" id="ARBA00000830"/>
    </source>
</evidence>
<proteinExistence type="inferred from homology"/>
<dbReference type="EMBL" id="JABFCX010000002">
    <property type="protein sequence ID" value="NNU16248.1"/>
    <property type="molecule type" value="Genomic_DNA"/>
</dbReference>
<dbReference type="Gene3D" id="1.10.150.240">
    <property type="entry name" value="Putative phosphatase, domain 2"/>
    <property type="match status" value="1"/>
</dbReference>
<dbReference type="InterPro" id="IPR041492">
    <property type="entry name" value="HAD_2"/>
</dbReference>
<evidence type="ECO:0000256" key="6">
    <source>
        <dbReference type="ARBA" id="ARBA00022723"/>
    </source>
</evidence>
<accession>A0A7Y3RLF4</accession>
<dbReference type="SUPFAM" id="SSF56784">
    <property type="entry name" value="HAD-like"/>
    <property type="match status" value="1"/>
</dbReference>
<evidence type="ECO:0000256" key="4">
    <source>
        <dbReference type="ARBA" id="ARBA00006171"/>
    </source>
</evidence>
<keyword evidence="7 10" id="KW-0378">Hydrolase</keyword>
<dbReference type="Proteomes" id="UP000536835">
    <property type="component" value="Unassembled WGS sequence"/>
</dbReference>
<evidence type="ECO:0000256" key="9">
    <source>
        <dbReference type="ARBA" id="ARBA00023277"/>
    </source>
</evidence>
<keyword evidence="12" id="KW-1185">Reference proteome</keyword>
<feature type="binding site" evidence="10">
    <location>
        <position position="14"/>
    </location>
    <ligand>
        <name>Mg(2+)</name>
        <dbReference type="ChEBI" id="CHEBI:18420"/>
    </ligand>
</feature>
<comment type="cofactor">
    <cofactor evidence="2 10">
        <name>Mg(2+)</name>
        <dbReference type="ChEBI" id="CHEBI:18420"/>
    </cofactor>
</comment>
<dbReference type="RefSeq" id="WP_173198315.1">
    <property type="nucleotide sequence ID" value="NZ_JABFCX010000002.1"/>
</dbReference>
<reference evidence="11 12" key="1">
    <citation type="submission" date="2020-05" db="EMBL/GenBank/DDBJ databases">
        <title>Parvularcula mediterraneae sp. nov., isolated from polypropylene straw from shallow seawater of the seashore of Laganas in Zakynthos island, Greece.</title>
        <authorList>
            <person name="Szabo I."/>
            <person name="Al-Omari J."/>
            <person name="Rado J."/>
            <person name="Szerdahelyi G.S."/>
        </authorList>
    </citation>
    <scope>NUCLEOTIDE SEQUENCE [LARGE SCALE GENOMIC DNA]</scope>
    <source>
        <strain evidence="11 12">ZS-1/3</strain>
    </source>
</reference>